<keyword evidence="4" id="KW-1185">Reference proteome</keyword>
<feature type="compositionally biased region" description="Low complexity" evidence="2">
    <location>
        <begin position="75"/>
        <end position="84"/>
    </location>
</feature>
<sequence>MPILPPRNLPLSPPGKPVSSKNNNKNTTSTPPRKIVGIGSPSTPSSPSRARGNEAGSSSSPYVHSSLGTAAADLSTSSISSSTSGQLTREEETTFHRRLRTLLWDHRTARDNWDDIVSIQGAKSVASVARLAQRLDELVKANDDQKELPEGYDSLPEPLRITKAELQARRADELAKTLKSLKEEQSTLEAILPKINKALAKLQTLNEAAETLLIEATRTKGDLFAFEQEAWLTWPISRFVSIIQEYTVRYSIQTDHLQTIVDILFDQGCVTGRSASIQDDDQQKEKKEGVRGDDNEEDEEEEENEDTQESPASKKARKLRALIRQRIMEEWQALPHLRDEHNPDPMWFEDVCSAEVGRWDER</sequence>
<evidence type="ECO:0000313" key="4">
    <source>
        <dbReference type="Proteomes" id="UP000245771"/>
    </source>
</evidence>
<feature type="coiled-coil region" evidence="1">
    <location>
        <begin position="128"/>
        <end position="219"/>
    </location>
</feature>
<feature type="compositionally biased region" description="Acidic residues" evidence="2">
    <location>
        <begin position="294"/>
        <end position="308"/>
    </location>
</feature>
<feature type="compositionally biased region" description="Low complexity" evidence="2">
    <location>
        <begin position="17"/>
        <end position="48"/>
    </location>
</feature>
<accession>A0A316VD96</accession>
<evidence type="ECO:0000256" key="2">
    <source>
        <dbReference type="SAM" id="MobiDB-lite"/>
    </source>
</evidence>
<feature type="compositionally biased region" description="Basic and acidic residues" evidence="2">
    <location>
        <begin position="281"/>
        <end position="293"/>
    </location>
</feature>
<organism evidence="3 4">
    <name type="scientific">Meira miltonrushii</name>
    <dbReference type="NCBI Taxonomy" id="1280837"/>
    <lineage>
        <taxon>Eukaryota</taxon>
        <taxon>Fungi</taxon>
        <taxon>Dikarya</taxon>
        <taxon>Basidiomycota</taxon>
        <taxon>Ustilaginomycotina</taxon>
        <taxon>Exobasidiomycetes</taxon>
        <taxon>Exobasidiales</taxon>
        <taxon>Brachybasidiaceae</taxon>
        <taxon>Meira</taxon>
    </lineage>
</organism>
<dbReference type="Proteomes" id="UP000245771">
    <property type="component" value="Unassembled WGS sequence"/>
</dbReference>
<feature type="region of interest" description="Disordered" evidence="2">
    <location>
        <begin position="275"/>
        <end position="317"/>
    </location>
</feature>
<protein>
    <submittedName>
        <fullName evidence="3">Uncharacterized protein</fullName>
    </submittedName>
</protein>
<feature type="compositionally biased region" description="Pro residues" evidence="2">
    <location>
        <begin position="1"/>
        <end position="16"/>
    </location>
</feature>
<evidence type="ECO:0000313" key="3">
    <source>
        <dbReference type="EMBL" id="PWN35294.1"/>
    </source>
</evidence>
<feature type="region of interest" description="Disordered" evidence="2">
    <location>
        <begin position="1"/>
        <end position="93"/>
    </location>
</feature>
<proteinExistence type="predicted"/>
<dbReference type="AlphaFoldDB" id="A0A316VD96"/>
<dbReference type="OrthoDB" id="17066at2759"/>
<dbReference type="InParanoid" id="A0A316VD96"/>
<reference evidence="3 4" key="1">
    <citation type="journal article" date="2018" name="Mol. Biol. Evol.">
        <title>Broad Genomic Sampling Reveals a Smut Pathogenic Ancestry of the Fungal Clade Ustilaginomycotina.</title>
        <authorList>
            <person name="Kijpornyongpan T."/>
            <person name="Mondo S.J."/>
            <person name="Barry K."/>
            <person name="Sandor L."/>
            <person name="Lee J."/>
            <person name="Lipzen A."/>
            <person name="Pangilinan J."/>
            <person name="LaButti K."/>
            <person name="Hainaut M."/>
            <person name="Henrissat B."/>
            <person name="Grigoriev I.V."/>
            <person name="Spatafora J.W."/>
            <person name="Aime M.C."/>
        </authorList>
    </citation>
    <scope>NUCLEOTIDE SEQUENCE [LARGE SCALE GENOMIC DNA]</scope>
    <source>
        <strain evidence="3 4">MCA 3882</strain>
    </source>
</reference>
<gene>
    <name evidence="3" type="ORF">FA14DRAFT_189279</name>
</gene>
<evidence type="ECO:0000256" key="1">
    <source>
        <dbReference type="SAM" id="Coils"/>
    </source>
</evidence>
<dbReference type="EMBL" id="KZ819603">
    <property type="protein sequence ID" value="PWN35294.1"/>
    <property type="molecule type" value="Genomic_DNA"/>
</dbReference>
<dbReference type="RefSeq" id="XP_025355596.1">
    <property type="nucleotide sequence ID" value="XM_025501713.1"/>
</dbReference>
<keyword evidence="1" id="KW-0175">Coiled coil</keyword>
<feature type="compositionally biased region" description="Polar residues" evidence="2">
    <location>
        <begin position="55"/>
        <end position="68"/>
    </location>
</feature>
<dbReference type="GeneID" id="37023494"/>
<name>A0A316VD96_9BASI</name>